<feature type="compositionally biased region" description="Low complexity" evidence="3">
    <location>
        <begin position="150"/>
        <end position="160"/>
    </location>
</feature>
<keyword evidence="1" id="KW-0227">DNA damage</keyword>
<organism evidence="5 6">
    <name type="scientific">Dunaliella salina</name>
    <name type="common">Green alga</name>
    <name type="synonym">Protococcus salinus</name>
    <dbReference type="NCBI Taxonomy" id="3046"/>
    <lineage>
        <taxon>Eukaryota</taxon>
        <taxon>Viridiplantae</taxon>
        <taxon>Chlorophyta</taxon>
        <taxon>core chlorophytes</taxon>
        <taxon>Chlorophyceae</taxon>
        <taxon>CS clade</taxon>
        <taxon>Chlamydomonadales</taxon>
        <taxon>Dunaliellaceae</taxon>
        <taxon>Dunaliella</taxon>
    </lineage>
</organism>
<feature type="region of interest" description="Disordered" evidence="3">
    <location>
        <begin position="138"/>
        <end position="230"/>
    </location>
</feature>
<dbReference type="Pfam" id="PF00730">
    <property type="entry name" value="HhH-GPD"/>
    <property type="match status" value="1"/>
</dbReference>
<evidence type="ECO:0000259" key="4">
    <source>
        <dbReference type="SMART" id="SM00478"/>
    </source>
</evidence>
<dbReference type="Gene3D" id="1.10.340.30">
    <property type="entry name" value="Hypothetical protein, domain 2"/>
    <property type="match status" value="2"/>
</dbReference>
<dbReference type="Proteomes" id="UP000815325">
    <property type="component" value="Unassembled WGS sequence"/>
</dbReference>
<name>A0ABQ7GIB6_DUNSA</name>
<protein>
    <submittedName>
        <fullName evidence="5">DNA glycosylase</fullName>
    </submittedName>
</protein>
<comment type="caution">
    <text evidence="5">The sequence shown here is derived from an EMBL/GenBank/DDBJ whole genome shotgun (WGS) entry which is preliminary data.</text>
</comment>
<dbReference type="EMBL" id="MU069762">
    <property type="protein sequence ID" value="KAF5834343.1"/>
    <property type="molecule type" value="Genomic_DNA"/>
</dbReference>
<feature type="region of interest" description="Disordered" evidence="3">
    <location>
        <begin position="1"/>
        <end position="42"/>
    </location>
</feature>
<gene>
    <name evidence="5" type="ORF">DUNSADRAFT_9005</name>
</gene>
<dbReference type="SMART" id="SM00478">
    <property type="entry name" value="ENDO3c"/>
    <property type="match status" value="1"/>
</dbReference>
<evidence type="ECO:0000313" key="6">
    <source>
        <dbReference type="Proteomes" id="UP000815325"/>
    </source>
</evidence>
<dbReference type="CDD" id="cd00056">
    <property type="entry name" value="ENDO3c"/>
    <property type="match status" value="1"/>
</dbReference>
<feature type="domain" description="HhH-GPD" evidence="4">
    <location>
        <begin position="209"/>
        <end position="372"/>
    </location>
</feature>
<proteinExistence type="predicted"/>
<evidence type="ECO:0000256" key="3">
    <source>
        <dbReference type="SAM" id="MobiDB-lite"/>
    </source>
</evidence>
<evidence type="ECO:0000256" key="2">
    <source>
        <dbReference type="ARBA" id="ARBA00023204"/>
    </source>
</evidence>
<keyword evidence="6" id="KW-1185">Reference proteome</keyword>
<dbReference type="InterPro" id="IPR003265">
    <property type="entry name" value="HhH-GPD_domain"/>
</dbReference>
<dbReference type="SUPFAM" id="SSF48150">
    <property type="entry name" value="DNA-glycosylase"/>
    <property type="match status" value="1"/>
</dbReference>
<dbReference type="InterPro" id="IPR023170">
    <property type="entry name" value="HhH_base_excis_C"/>
</dbReference>
<evidence type="ECO:0000313" key="5">
    <source>
        <dbReference type="EMBL" id="KAF5834343.1"/>
    </source>
</evidence>
<accession>A0ABQ7GIB6</accession>
<sequence>MKRNARHNANTRTRQHPTTHVSTELRAEPSSMDPTQTQRNGTEDLDSKVMENIEHLQQAVSHLCNVDEKLAALIAKHSSELPVRLLSRPSETCFQACCKSIIFQQLSMKAASTIYSRFLSLCGVLPPSAAHTQALVTPGKRKADEGLETAAPESAAASSSRKQQVTEGRQTRRSAQRSKGAVDGDHAVFLATPKQQQQQQQQQQLEVPVAADARAQGGSSHSDGEVPRPLEPSDVLGCSMEALRGCGLSNQKASYLTGIATAFAAAGAAASRGEQATLQDSVLRALPERELTAALVQLKGVGQWTADMVCMFTLGKANVLPTGDLGVRKGMQALYSLPSLPSPAKMLEIADKWQPWRSVGSWYLWKMAPGGVW</sequence>
<dbReference type="InterPro" id="IPR051912">
    <property type="entry name" value="Alkylbase_DNA_Glycosylase/TA"/>
</dbReference>
<dbReference type="Gene3D" id="1.10.1670.10">
    <property type="entry name" value="Helix-hairpin-Helix base-excision DNA repair enzymes (C-terminal)"/>
    <property type="match status" value="1"/>
</dbReference>
<dbReference type="PANTHER" id="PTHR43003:SF5">
    <property type="entry name" value="DNA-3-METHYLADENINE GLYCOSYLASE"/>
    <property type="match status" value="1"/>
</dbReference>
<feature type="compositionally biased region" description="Low complexity" evidence="3">
    <location>
        <begin position="195"/>
        <end position="204"/>
    </location>
</feature>
<dbReference type="InterPro" id="IPR011257">
    <property type="entry name" value="DNA_glycosylase"/>
</dbReference>
<evidence type="ECO:0000256" key="1">
    <source>
        <dbReference type="ARBA" id="ARBA00022763"/>
    </source>
</evidence>
<reference evidence="5" key="1">
    <citation type="submission" date="2017-08" db="EMBL/GenBank/DDBJ databases">
        <authorList>
            <person name="Polle J.E."/>
            <person name="Barry K."/>
            <person name="Cushman J."/>
            <person name="Schmutz J."/>
            <person name="Tran D."/>
            <person name="Hathwaick L.T."/>
            <person name="Yim W.C."/>
            <person name="Jenkins J."/>
            <person name="Mckie-Krisberg Z.M."/>
            <person name="Prochnik S."/>
            <person name="Lindquist E."/>
            <person name="Dockter R.B."/>
            <person name="Adam C."/>
            <person name="Molina H."/>
            <person name="Bunkerborg J."/>
            <person name="Jin E."/>
            <person name="Buchheim M."/>
            <person name="Magnuson J."/>
        </authorList>
    </citation>
    <scope>NUCLEOTIDE SEQUENCE</scope>
    <source>
        <strain evidence="5">CCAP 19/18</strain>
    </source>
</reference>
<keyword evidence="2" id="KW-0234">DNA repair</keyword>
<dbReference type="PANTHER" id="PTHR43003">
    <property type="entry name" value="DNA-3-METHYLADENINE GLYCOSYLASE"/>
    <property type="match status" value="1"/>
</dbReference>